<dbReference type="RefSeq" id="WP_162446392.1">
    <property type="nucleotide sequence ID" value="NZ_CP048222.1"/>
</dbReference>
<dbReference type="Pfam" id="PF13568">
    <property type="entry name" value="OMP_b-brl_2"/>
    <property type="match status" value="1"/>
</dbReference>
<evidence type="ECO:0000259" key="2">
    <source>
        <dbReference type="Pfam" id="PF13568"/>
    </source>
</evidence>
<organism evidence="3 4">
    <name type="scientific">Rhodocytophaga rosea</name>
    <dbReference type="NCBI Taxonomy" id="2704465"/>
    <lineage>
        <taxon>Bacteria</taxon>
        <taxon>Pseudomonadati</taxon>
        <taxon>Bacteroidota</taxon>
        <taxon>Cytophagia</taxon>
        <taxon>Cytophagales</taxon>
        <taxon>Rhodocytophagaceae</taxon>
        <taxon>Rhodocytophaga</taxon>
    </lineage>
</organism>
<keyword evidence="4" id="KW-1185">Reference proteome</keyword>
<reference evidence="3 4" key="1">
    <citation type="submission" date="2020-01" db="EMBL/GenBank/DDBJ databases">
        <authorList>
            <person name="Kim M.K."/>
        </authorList>
    </citation>
    <scope>NUCLEOTIDE SEQUENCE [LARGE SCALE GENOMIC DNA]</scope>
    <source>
        <strain evidence="3 4">172606-1</strain>
    </source>
</reference>
<dbReference type="EMBL" id="CP048222">
    <property type="protein sequence ID" value="QHT70414.1"/>
    <property type="molecule type" value="Genomic_DNA"/>
</dbReference>
<dbReference type="Proteomes" id="UP000480178">
    <property type="component" value="Chromosome"/>
</dbReference>
<dbReference type="KEGG" id="rhoz:GXP67_29050"/>
<evidence type="ECO:0000256" key="1">
    <source>
        <dbReference type="SAM" id="SignalP"/>
    </source>
</evidence>
<feature type="domain" description="Outer membrane protein beta-barrel" evidence="2">
    <location>
        <begin position="23"/>
        <end position="215"/>
    </location>
</feature>
<feature type="signal peptide" evidence="1">
    <location>
        <begin position="1"/>
        <end position="21"/>
    </location>
</feature>
<proteinExistence type="predicted"/>
<keyword evidence="1" id="KW-0732">Signal</keyword>
<name>A0A6C0GRB2_9BACT</name>
<sequence length="261" mass="29069">MNKQLLLFAVCLLTFVFPAFAQVSLIPKFGLTLGTYQLNNVEDKEFMVGFASGLGVHIPIPQSTIFSLQTEVNYIQKGAHYRRTDTPTNTPIDLALQIDSKYKINYLEIPLLFKATFGKGALKYYFMAGESIGVALGGNYTSQIEGNNQPGIKQEGKILFKVKPDQYTGEDAYFYPKGYNRVDLGIQIGTGIGLQVGKGMLFADVRYGRGVTHLIRHHKIVITEPHPYLGEIKVDVNRPADMKSRTFVFSLGYMIPVGKTN</sequence>
<accession>A0A6C0GRB2</accession>
<gene>
    <name evidence="3" type="ORF">GXP67_29050</name>
</gene>
<dbReference type="InterPro" id="IPR025665">
    <property type="entry name" value="Beta-barrel_OMP_2"/>
</dbReference>
<evidence type="ECO:0000313" key="3">
    <source>
        <dbReference type="EMBL" id="QHT70414.1"/>
    </source>
</evidence>
<feature type="chain" id="PRO_5025612824" evidence="1">
    <location>
        <begin position="22"/>
        <end position="261"/>
    </location>
</feature>
<protein>
    <submittedName>
        <fullName evidence="3">PorT family protein</fullName>
    </submittedName>
</protein>
<evidence type="ECO:0000313" key="4">
    <source>
        <dbReference type="Proteomes" id="UP000480178"/>
    </source>
</evidence>
<dbReference type="AlphaFoldDB" id="A0A6C0GRB2"/>